<proteinExistence type="inferred from homology"/>
<evidence type="ECO:0000256" key="4">
    <source>
        <dbReference type="ARBA" id="ARBA00023163"/>
    </source>
</evidence>
<dbReference type="GO" id="GO:0043565">
    <property type="term" value="F:sequence-specific DNA binding"/>
    <property type="evidence" value="ECO:0007669"/>
    <property type="project" value="TreeGrafter"/>
</dbReference>
<reference evidence="6" key="1">
    <citation type="submission" date="2016-01" db="EMBL/GenBank/DDBJ databases">
        <authorList>
            <person name="Peeters C."/>
        </authorList>
    </citation>
    <scope>NUCLEOTIDE SEQUENCE</scope>
    <source>
        <strain evidence="6">LMG 29321</strain>
    </source>
</reference>
<dbReference type="Gene3D" id="1.10.10.10">
    <property type="entry name" value="Winged helix-like DNA-binding domain superfamily/Winged helix DNA-binding domain"/>
    <property type="match status" value="1"/>
</dbReference>
<gene>
    <name evidence="6" type="ORF">AWB78_07422</name>
</gene>
<dbReference type="RefSeq" id="WP_062611550.1">
    <property type="nucleotide sequence ID" value="NZ_FCOX02000078.1"/>
</dbReference>
<dbReference type="CDD" id="cd08472">
    <property type="entry name" value="PBP2_CrgA_like_3"/>
    <property type="match status" value="1"/>
</dbReference>
<dbReference type="PROSITE" id="PS50931">
    <property type="entry name" value="HTH_LYSR"/>
    <property type="match status" value="1"/>
</dbReference>
<keyword evidence="7" id="KW-1185">Reference proteome</keyword>
<dbReference type="SUPFAM" id="SSF46785">
    <property type="entry name" value="Winged helix' DNA-binding domain"/>
    <property type="match status" value="1"/>
</dbReference>
<dbReference type="Pfam" id="PF03466">
    <property type="entry name" value="LysR_substrate"/>
    <property type="match status" value="1"/>
</dbReference>
<dbReference type="FunFam" id="1.10.10.10:FF:000001">
    <property type="entry name" value="LysR family transcriptional regulator"/>
    <property type="match status" value="1"/>
</dbReference>
<sequence length="333" mass="36737">MNKLHAMQIFARVVDVNSFTKAADTLQVARSVVTRAVQELEEHVGVRLINRTTRKLHLTEEGCQYYESVIRILKAVEESESLHKAGVANPKGTLRIDVQTSIAKCVIVPHLHEFRDLYPGIDLIVGTGDRIVDLIEEGVDCAIRVGTLGDSGMIGKQIGVFQRITVASPAYLERQGIPLSIDDLVNHRVVHYTAGKSPRPPMFDFLTDAGPESVRMMSSIQVNDSDTYVALAKAGFGMIQPARFSVANELRAGNLIEILPQNPVPQKPVSLVYPHREKLAPKLRAFLSWSTALFERSPLVSHSNRVTASWKAGVRPATLLSDVSDERELMVTA</sequence>
<dbReference type="InterPro" id="IPR036388">
    <property type="entry name" value="WH-like_DNA-bd_sf"/>
</dbReference>
<dbReference type="SUPFAM" id="SSF53850">
    <property type="entry name" value="Periplasmic binding protein-like II"/>
    <property type="match status" value="1"/>
</dbReference>
<evidence type="ECO:0000256" key="1">
    <source>
        <dbReference type="ARBA" id="ARBA00009437"/>
    </source>
</evidence>
<dbReference type="Proteomes" id="UP000071859">
    <property type="component" value="Unassembled WGS sequence"/>
</dbReference>
<evidence type="ECO:0000259" key="5">
    <source>
        <dbReference type="PROSITE" id="PS50931"/>
    </source>
</evidence>
<dbReference type="PANTHER" id="PTHR30537:SF72">
    <property type="entry name" value="LYSR FAMILY TRANSCRIPTIONAL REGULATOR"/>
    <property type="match status" value="1"/>
</dbReference>
<dbReference type="InterPro" id="IPR036390">
    <property type="entry name" value="WH_DNA-bd_sf"/>
</dbReference>
<protein>
    <submittedName>
        <fullName evidence="6">LysR family transcriptional regulator</fullName>
    </submittedName>
</protein>
<dbReference type="InterPro" id="IPR005119">
    <property type="entry name" value="LysR_subst-bd"/>
</dbReference>
<evidence type="ECO:0000256" key="3">
    <source>
        <dbReference type="ARBA" id="ARBA00023125"/>
    </source>
</evidence>
<evidence type="ECO:0000313" key="6">
    <source>
        <dbReference type="EMBL" id="SAL05316.1"/>
    </source>
</evidence>
<keyword evidence="2" id="KW-0805">Transcription regulation</keyword>
<dbReference type="GO" id="GO:0003700">
    <property type="term" value="F:DNA-binding transcription factor activity"/>
    <property type="evidence" value="ECO:0007669"/>
    <property type="project" value="InterPro"/>
</dbReference>
<comment type="caution">
    <text evidence="6">The sequence shown here is derived from an EMBL/GenBank/DDBJ whole genome shotgun (WGS) entry which is preliminary data.</text>
</comment>
<accession>A0A158EFY4</accession>
<evidence type="ECO:0000256" key="2">
    <source>
        <dbReference type="ARBA" id="ARBA00023015"/>
    </source>
</evidence>
<dbReference type="GO" id="GO:0006351">
    <property type="term" value="P:DNA-templated transcription"/>
    <property type="evidence" value="ECO:0007669"/>
    <property type="project" value="TreeGrafter"/>
</dbReference>
<dbReference type="OrthoDB" id="9076738at2"/>
<dbReference type="AlphaFoldDB" id="A0A158EFY4"/>
<dbReference type="Gene3D" id="3.40.190.290">
    <property type="match status" value="1"/>
</dbReference>
<keyword evidence="4" id="KW-0804">Transcription</keyword>
<dbReference type="InterPro" id="IPR058163">
    <property type="entry name" value="LysR-type_TF_proteobact-type"/>
</dbReference>
<dbReference type="PANTHER" id="PTHR30537">
    <property type="entry name" value="HTH-TYPE TRANSCRIPTIONAL REGULATOR"/>
    <property type="match status" value="1"/>
</dbReference>
<comment type="similarity">
    <text evidence="1">Belongs to the LysR transcriptional regulatory family.</text>
</comment>
<dbReference type="Pfam" id="PF00126">
    <property type="entry name" value="HTH_1"/>
    <property type="match status" value="1"/>
</dbReference>
<dbReference type="InterPro" id="IPR000847">
    <property type="entry name" value="LysR_HTH_N"/>
</dbReference>
<keyword evidence="3" id="KW-0238">DNA-binding</keyword>
<dbReference type="EMBL" id="FCOX02000078">
    <property type="protein sequence ID" value="SAL05316.1"/>
    <property type="molecule type" value="Genomic_DNA"/>
</dbReference>
<organism evidence="6 7">
    <name type="scientific">Caballeronia calidae</name>
    <dbReference type="NCBI Taxonomy" id="1777139"/>
    <lineage>
        <taxon>Bacteria</taxon>
        <taxon>Pseudomonadati</taxon>
        <taxon>Pseudomonadota</taxon>
        <taxon>Betaproteobacteria</taxon>
        <taxon>Burkholderiales</taxon>
        <taxon>Burkholderiaceae</taxon>
        <taxon>Caballeronia</taxon>
    </lineage>
</organism>
<feature type="domain" description="HTH lysR-type" evidence="5">
    <location>
        <begin position="1"/>
        <end position="59"/>
    </location>
</feature>
<evidence type="ECO:0000313" key="7">
    <source>
        <dbReference type="Proteomes" id="UP000071859"/>
    </source>
</evidence>
<name>A0A158EFY4_9BURK</name>